<evidence type="ECO:0000313" key="4">
    <source>
        <dbReference type="EMBL" id="KXT18832.1"/>
    </source>
</evidence>
<dbReference type="PROSITE" id="PS50250">
    <property type="entry name" value="PCI"/>
    <property type="match status" value="1"/>
</dbReference>
<dbReference type="Proteomes" id="UP000073492">
    <property type="component" value="Unassembled WGS sequence"/>
</dbReference>
<accession>A0A139IW04</accession>
<dbReference type="GO" id="GO:0043161">
    <property type="term" value="P:proteasome-mediated ubiquitin-dependent protein catabolic process"/>
    <property type="evidence" value="ECO:0007669"/>
    <property type="project" value="TreeGrafter"/>
</dbReference>
<name>A0A139IW04_9PEZI</name>
<gene>
    <name evidence="4" type="ORF">AC579_8242</name>
</gene>
<dbReference type="FunFam" id="1.25.40.990:FF:000001">
    <property type="entry name" value="26S proteasome non-ATPase regulatory subunit"/>
    <property type="match status" value="1"/>
</dbReference>
<protein>
    <recommendedName>
        <fullName evidence="3">PCI domain-containing protein</fullName>
    </recommendedName>
</protein>
<dbReference type="InterPro" id="IPR000717">
    <property type="entry name" value="PCI_dom"/>
</dbReference>
<organism evidence="4 5">
    <name type="scientific">Pseudocercospora musae</name>
    <dbReference type="NCBI Taxonomy" id="113226"/>
    <lineage>
        <taxon>Eukaryota</taxon>
        <taxon>Fungi</taxon>
        <taxon>Dikarya</taxon>
        <taxon>Ascomycota</taxon>
        <taxon>Pezizomycotina</taxon>
        <taxon>Dothideomycetes</taxon>
        <taxon>Dothideomycetidae</taxon>
        <taxon>Mycosphaerellales</taxon>
        <taxon>Mycosphaerellaceae</taxon>
        <taxon>Pseudocercospora</taxon>
    </lineage>
</organism>
<dbReference type="PANTHER" id="PTHR12387">
    <property type="entry name" value="26S PROTEASOME NON-ATPASE REGULATORY SUBUNIT 8"/>
    <property type="match status" value="1"/>
</dbReference>
<dbReference type="STRING" id="113226.A0A139IW04"/>
<evidence type="ECO:0000256" key="2">
    <source>
        <dbReference type="ARBA" id="ARBA00022942"/>
    </source>
</evidence>
<dbReference type="EMBL" id="LFZO01000003">
    <property type="protein sequence ID" value="KXT18832.1"/>
    <property type="molecule type" value="Genomic_DNA"/>
</dbReference>
<dbReference type="GO" id="GO:0005829">
    <property type="term" value="C:cytosol"/>
    <property type="evidence" value="ECO:0007669"/>
    <property type="project" value="TreeGrafter"/>
</dbReference>
<keyword evidence="2" id="KW-0647">Proteasome</keyword>
<proteinExistence type="inferred from homology"/>
<dbReference type="Gene3D" id="1.25.40.990">
    <property type="match status" value="1"/>
</dbReference>
<reference evidence="4 5" key="1">
    <citation type="submission" date="2015-07" db="EMBL/GenBank/DDBJ databases">
        <title>Comparative genomics of the Sigatoka disease complex on banana suggests a link between parallel evolutionary changes in Pseudocercospora fijiensis and Pseudocercospora eumusae and increased virulence on the banana host.</title>
        <authorList>
            <person name="Chang T.-C."/>
            <person name="Salvucci A."/>
            <person name="Crous P.W."/>
            <person name="Stergiopoulos I."/>
        </authorList>
    </citation>
    <scope>NUCLEOTIDE SEQUENCE [LARGE SCALE GENOMIC DNA]</scope>
    <source>
        <strain evidence="4 5">CBS 116634</strain>
    </source>
</reference>
<dbReference type="Pfam" id="PF10075">
    <property type="entry name" value="CSN8_PSD8_EIF3K"/>
    <property type="match status" value="1"/>
</dbReference>
<evidence type="ECO:0000313" key="5">
    <source>
        <dbReference type="Proteomes" id="UP000073492"/>
    </source>
</evidence>
<dbReference type="GO" id="GO:0008541">
    <property type="term" value="C:proteasome regulatory particle, lid subcomplex"/>
    <property type="evidence" value="ECO:0007669"/>
    <property type="project" value="TreeGrafter"/>
</dbReference>
<comment type="caution">
    <text evidence="4">The sequence shown here is derived from an EMBL/GenBank/DDBJ whole genome shotgun (WGS) entry which is preliminary data.</text>
</comment>
<dbReference type="OrthoDB" id="9927103at2759"/>
<sequence length="298" mass="33186">MAENECTQILRQLHSFKSEHDARTHSTQLLSRAKLALLKLNALVPHDEISPSQLNLAISVLETGALLSIQLKDTEAFTRYFQQLQPFYAIPASKRQRSNEGKVTGLYLLLRLSVGDYAGFHTVLEGLQASSGKEQIEKDEFIQYPVRLEQALMEGSYDKVWGETKGERVPSAEFGVFSEVLIDTIRSEIASCSERAYPSLPISNAKNLLFLDSEGAVIQFAKSRGWVAKDGRVYFPQQEADALAAEKDVMSNSDVVIENTLGYARKLETIPTTRTAASTSNELDLELHRKLASADMRT</sequence>
<dbReference type="GO" id="GO:0005634">
    <property type="term" value="C:nucleus"/>
    <property type="evidence" value="ECO:0007669"/>
    <property type="project" value="TreeGrafter"/>
</dbReference>
<comment type="similarity">
    <text evidence="1">Belongs to the proteasome subunit S14 family.</text>
</comment>
<feature type="domain" description="PCI" evidence="3">
    <location>
        <begin position="76"/>
        <end position="251"/>
    </location>
</feature>
<dbReference type="PANTHER" id="PTHR12387:SF0">
    <property type="entry name" value="26S PROTEASOME NON-ATPASE REGULATORY SUBUNIT 8"/>
    <property type="match status" value="1"/>
</dbReference>
<keyword evidence="5" id="KW-1185">Reference proteome</keyword>
<dbReference type="InterPro" id="IPR033464">
    <property type="entry name" value="CSN8_PSD8_EIF3K"/>
</dbReference>
<evidence type="ECO:0000259" key="3">
    <source>
        <dbReference type="PROSITE" id="PS50250"/>
    </source>
</evidence>
<dbReference type="AlphaFoldDB" id="A0A139IW04"/>
<evidence type="ECO:0000256" key="1">
    <source>
        <dbReference type="ARBA" id="ARBA00009627"/>
    </source>
</evidence>
<dbReference type="InterPro" id="IPR006746">
    <property type="entry name" value="26S_Psome_Rpn12"/>
</dbReference>